<evidence type="ECO:0000313" key="3">
    <source>
        <dbReference type="Proteomes" id="UP000284123"/>
    </source>
</evidence>
<reference evidence="2 3" key="1">
    <citation type="journal article" date="2018" name="Front. Microbiol.">
        <title>Conversion of Methionine to Cysteine in Lactobacillus paracasei Depends on the Highly Mobile cysK-ctl-cysE Gene Cluster.</title>
        <authorList>
            <person name="Wuthrich D."/>
            <person name="Irmler S."/>
            <person name="Berthoud H."/>
            <person name="Guggenbuhl B."/>
            <person name="Eugster E."/>
            <person name="Bruggmann R."/>
        </authorList>
    </citation>
    <scope>NUCLEOTIDE SEQUENCE [LARGE SCALE GENOMIC DNA]</scope>
    <source>
        <strain evidence="2 3">FAM6012</strain>
    </source>
</reference>
<dbReference type="InterPro" id="IPR010982">
    <property type="entry name" value="Lambda_DNA-bd_dom_sf"/>
</dbReference>
<dbReference type="CDD" id="cd00093">
    <property type="entry name" value="HTH_XRE"/>
    <property type="match status" value="1"/>
</dbReference>
<organism evidence="2 3">
    <name type="scientific">Lacticaseibacillus paracasei</name>
    <name type="common">Lactobacillus paracasei</name>
    <dbReference type="NCBI Taxonomy" id="1597"/>
    <lineage>
        <taxon>Bacteria</taxon>
        <taxon>Bacillati</taxon>
        <taxon>Bacillota</taxon>
        <taxon>Bacilli</taxon>
        <taxon>Lactobacillales</taxon>
        <taxon>Lactobacillaceae</taxon>
        <taxon>Lacticaseibacillus</taxon>
    </lineage>
</organism>
<sequence length="77" mass="8606">MKNPGYGNLKGWLVARKISQSEVAKLLGTTPNYVNKKLNGTGPDFRMSEARKLHASFGVPMAYFFEVNVPFEERAEA</sequence>
<dbReference type="InterPro" id="IPR001387">
    <property type="entry name" value="Cro/C1-type_HTH"/>
</dbReference>
<protein>
    <submittedName>
        <fullName evidence="2">Helix-turn-helix domain protein</fullName>
    </submittedName>
</protein>
<comment type="caution">
    <text evidence="2">The sequence shown here is derived from an EMBL/GenBank/DDBJ whole genome shotgun (WGS) entry which is preliminary data.</text>
</comment>
<dbReference type="GO" id="GO:0003677">
    <property type="term" value="F:DNA binding"/>
    <property type="evidence" value="ECO:0007669"/>
    <property type="project" value="InterPro"/>
</dbReference>
<feature type="domain" description="HTH cro/C1-type" evidence="1">
    <location>
        <begin position="9"/>
        <end position="64"/>
    </location>
</feature>
<evidence type="ECO:0000259" key="1">
    <source>
        <dbReference type="PROSITE" id="PS50943"/>
    </source>
</evidence>
<dbReference type="PROSITE" id="PS50943">
    <property type="entry name" value="HTH_CROC1"/>
    <property type="match status" value="1"/>
</dbReference>
<dbReference type="AlphaFoldDB" id="A0A8B3GPZ5"/>
<evidence type="ECO:0000313" key="2">
    <source>
        <dbReference type="EMBL" id="RNE28424.1"/>
    </source>
</evidence>
<dbReference type="Pfam" id="PF01381">
    <property type="entry name" value="HTH_3"/>
    <property type="match status" value="1"/>
</dbReference>
<dbReference type="EMBL" id="LKGI01000078">
    <property type="protein sequence ID" value="RNE28424.1"/>
    <property type="molecule type" value="Genomic_DNA"/>
</dbReference>
<dbReference type="RefSeq" id="WP_123019782.1">
    <property type="nucleotide sequence ID" value="NZ_LKGI01000078.1"/>
</dbReference>
<dbReference type="Proteomes" id="UP000284123">
    <property type="component" value="Unassembled WGS sequence"/>
</dbReference>
<dbReference type="Gene3D" id="1.10.260.40">
    <property type="entry name" value="lambda repressor-like DNA-binding domains"/>
    <property type="match status" value="1"/>
</dbReference>
<gene>
    <name evidence="2" type="ORF">FAM6012_02294</name>
</gene>
<dbReference type="SUPFAM" id="SSF47413">
    <property type="entry name" value="lambda repressor-like DNA-binding domains"/>
    <property type="match status" value="1"/>
</dbReference>
<dbReference type="SMART" id="SM00530">
    <property type="entry name" value="HTH_XRE"/>
    <property type="match status" value="1"/>
</dbReference>
<proteinExistence type="predicted"/>
<name>A0A8B3GPZ5_LACPA</name>
<accession>A0A8B3GPZ5</accession>